<gene>
    <name evidence="3" type="ORF">TISLANDTSLP1_12460</name>
</gene>
<evidence type="ECO:0000313" key="4">
    <source>
        <dbReference type="Proteomes" id="UP001144297"/>
    </source>
</evidence>
<dbReference type="InterPro" id="IPR027396">
    <property type="entry name" value="DsrEFH-like"/>
</dbReference>
<dbReference type="Pfam" id="PF01206">
    <property type="entry name" value="TusA"/>
    <property type="match status" value="1"/>
</dbReference>
<protein>
    <recommendedName>
        <fullName evidence="2">UPF0033 domain-containing protein</fullName>
    </recommendedName>
</protein>
<dbReference type="EMBL" id="BSDX01000001">
    <property type="protein sequence ID" value="GLI53553.1"/>
    <property type="molecule type" value="Genomic_DNA"/>
</dbReference>
<proteinExistence type="inferred from homology"/>
<keyword evidence="4" id="KW-1185">Reference proteome</keyword>
<dbReference type="PROSITE" id="PS01148">
    <property type="entry name" value="UPF0033"/>
    <property type="match status" value="1"/>
</dbReference>
<comment type="caution">
    <text evidence="3">The sequence shown here is derived from an EMBL/GenBank/DDBJ whole genome shotgun (WGS) entry which is preliminary data.</text>
</comment>
<sequence length="194" mass="22221">MEIDARGLECPKPIILAENALSKIEEGVLTIIIDNEGALENLKKYATRFGYYYEVEKDENYWKLKIVKGYTCQLNNISEKTIEKNLLVIISSDVIGKDENLGRILMKAFFDTMIVTGQLPQMIFLMNTAVRLSTIDEEFVSILKKVEQMGTEIFTCGTCLKYYNLEDSLKVGYRGTTNHFVEGMFDFHKTVWIG</sequence>
<accession>A0A9W6LKR6</accession>
<dbReference type="Gene3D" id="3.30.110.40">
    <property type="entry name" value="TusA-like domain"/>
    <property type="match status" value="1"/>
</dbReference>
<organism evidence="3 4">
    <name type="scientific">Thermodesulfovibrio yellowstonii</name>
    <dbReference type="NCBI Taxonomy" id="28262"/>
    <lineage>
        <taxon>Bacteria</taxon>
        <taxon>Pseudomonadati</taxon>
        <taxon>Nitrospirota</taxon>
        <taxon>Thermodesulfovibrionia</taxon>
        <taxon>Thermodesulfovibrionales</taxon>
        <taxon>Thermodesulfovibrionaceae</taxon>
        <taxon>Thermodesulfovibrio</taxon>
    </lineage>
</organism>
<dbReference type="InterPro" id="IPR001455">
    <property type="entry name" value="TusA-like"/>
</dbReference>
<name>A0A9W6LKR6_9BACT</name>
<dbReference type="Proteomes" id="UP001144297">
    <property type="component" value="Unassembled WGS sequence"/>
</dbReference>
<evidence type="ECO:0000313" key="3">
    <source>
        <dbReference type="EMBL" id="GLI53553.1"/>
    </source>
</evidence>
<dbReference type="NCBIfam" id="TIGR03527">
    <property type="entry name" value="selenium_YedF"/>
    <property type="match status" value="1"/>
</dbReference>
<dbReference type="InterPro" id="IPR036868">
    <property type="entry name" value="TusA-like_sf"/>
</dbReference>
<feature type="domain" description="UPF0033" evidence="2">
    <location>
        <begin position="3"/>
        <end position="27"/>
    </location>
</feature>
<dbReference type="InterPro" id="IPR019870">
    <property type="entry name" value="Se_metab_YedF"/>
</dbReference>
<reference evidence="3" key="1">
    <citation type="submission" date="2022-12" db="EMBL/GenBank/DDBJ databases">
        <title>Reference genome sequencing for broad-spectrum identification of bacterial and archaeal isolates by mass spectrometry.</title>
        <authorList>
            <person name="Sekiguchi Y."/>
            <person name="Tourlousse D.M."/>
        </authorList>
    </citation>
    <scope>NUCLEOTIDE SEQUENCE</scope>
    <source>
        <strain evidence="3">TSL-P1</strain>
    </source>
</reference>
<comment type="similarity">
    <text evidence="1">Belongs to the sulfur carrier protein TusA family.</text>
</comment>
<dbReference type="SUPFAM" id="SSF75169">
    <property type="entry name" value="DsrEFH-like"/>
    <property type="match status" value="1"/>
</dbReference>
<dbReference type="PANTHER" id="PTHR33279:SF6">
    <property type="entry name" value="SULFUR CARRIER PROTEIN YEDF-RELATED"/>
    <property type="match status" value="1"/>
</dbReference>
<dbReference type="AlphaFoldDB" id="A0A9W6LKR6"/>
<evidence type="ECO:0000259" key="2">
    <source>
        <dbReference type="PROSITE" id="PS01148"/>
    </source>
</evidence>
<evidence type="ECO:0000256" key="1">
    <source>
        <dbReference type="ARBA" id="ARBA00008984"/>
    </source>
</evidence>
<dbReference type="SUPFAM" id="SSF64307">
    <property type="entry name" value="SirA-like"/>
    <property type="match status" value="1"/>
</dbReference>
<dbReference type="PANTHER" id="PTHR33279">
    <property type="entry name" value="SULFUR CARRIER PROTEIN YEDF-RELATED"/>
    <property type="match status" value="1"/>
</dbReference>